<dbReference type="GO" id="GO:0004523">
    <property type="term" value="F:RNA-DNA hybrid ribonuclease activity"/>
    <property type="evidence" value="ECO:0007669"/>
    <property type="project" value="InterPro"/>
</dbReference>
<name>A0A6P9DX22_JUGRE</name>
<dbReference type="Pfam" id="PF13456">
    <property type="entry name" value="RVT_3"/>
    <property type="match status" value="1"/>
</dbReference>
<dbReference type="SUPFAM" id="SSF53098">
    <property type="entry name" value="Ribonuclease H-like"/>
    <property type="match status" value="1"/>
</dbReference>
<dbReference type="InterPro" id="IPR036397">
    <property type="entry name" value="RNaseH_sf"/>
</dbReference>
<dbReference type="AlphaFoldDB" id="A0A6P9DX22"/>
<sequence>MGIWEPESSVRERGEEHDEIIGVLAGAGLAIRSIVKEPKCPICLLEVESVMHAIWNCSAVSDVWAEEWSPVIRIAAINLENYSSALRKGGEGVVQRCITRRGLGWRRPEGESFKANFDAAINEVEQTMGLGVVIRDCNGQLLAAKCANRKCRSSPFIAECSAMLEAMELCKELGFWEVWLEGDAKEVIDAVNREEDDDSRFGHVIEDLKQSLRQSSAWRAVFTHREGNEVAHHLAKIALHCTNDQYWIEEGPESIKNLLAIDRLQSDIVTIVS</sequence>
<dbReference type="Proteomes" id="UP000235220">
    <property type="component" value="Chromosome 13"/>
</dbReference>
<dbReference type="OrthoDB" id="1906820at2759"/>
<dbReference type="PANTHER" id="PTHR47074">
    <property type="entry name" value="BNAC02G40300D PROTEIN"/>
    <property type="match status" value="1"/>
</dbReference>
<evidence type="ECO:0000313" key="3">
    <source>
        <dbReference type="RefSeq" id="XP_035540205.1"/>
    </source>
</evidence>
<dbReference type="RefSeq" id="XP_035540205.1">
    <property type="nucleotide sequence ID" value="XM_035684312.1"/>
</dbReference>
<dbReference type="InterPro" id="IPR012337">
    <property type="entry name" value="RNaseH-like_sf"/>
</dbReference>
<keyword evidence="2" id="KW-1185">Reference proteome</keyword>
<dbReference type="GeneID" id="108984867"/>
<evidence type="ECO:0000259" key="1">
    <source>
        <dbReference type="Pfam" id="PF13456"/>
    </source>
</evidence>
<reference evidence="3" key="1">
    <citation type="submission" date="2025-08" db="UniProtKB">
        <authorList>
            <consortium name="RefSeq"/>
        </authorList>
    </citation>
    <scope>IDENTIFICATION</scope>
    <source>
        <tissue evidence="3">Leaves</tissue>
    </source>
</reference>
<gene>
    <name evidence="3" type="primary">LOC108984867</name>
</gene>
<evidence type="ECO:0000313" key="2">
    <source>
        <dbReference type="Proteomes" id="UP000235220"/>
    </source>
</evidence>
<dbReference type="InterPro" id="IPR044730">
    <property type="entry name" value="RNase_H-like_dom_plant"/>
</dbReference>
<dbReference type="PANTHER" id="PTHR47074:SF48">
    <property type="entry name" value="POLYNUCLEOTIDYL TRANSFERASE, RIBONUCLEASE H-LIKE SUPERFAMILY PROTEIN"/>
    <property type="match status" value="1"/>
</dbReference>
<feature type="domain" description="RNase H type-1" evidence="1">
    <location>
        <begin position="116"/>
        <end position="237"/>
    </location>
</feature>
<organism evidence="2 3">
    <name type="scientific">Juglans regia</name>
    <name type="common">English walnut</name>
    <dbReference type="NCBI Taxonomy" id="51240"/>
    <lineage>
        <taxon>Eukaryota</taxon>
        <taxon>Viridiplantae</taxon>
        <taxon>Streptophyta</taxon>
        <taxon>Embryophyta</taxon>
        <taxon>Tracheophyta</taxon>
        <taxon>Spermatophyta</taxon>
        <taxon>Magnoliopsida</taxon>
        <taxon>eudicotyledons</taxon>
        <taxon>Gunneridae</taxon>
        <taxon>Pentapetalae</taxon>
        <taxon>rosids</taxon>
        <taxon>fabids</taxon>
        <taxon>Fagales</taxon>
        <taxon>Juglandaceae</taxon>
        <taxon>Juglans</taxon>
    </lineage>
</organism>
<dbReference type="Gene3D" id="3.30.420.10">
    <property type="entry name" value="Ribonuclease H-like superfamily/Ribonuclease H"/>
    <property type="match status" value="1"/>
</dbReference>
<dbReference type="InParanoid" id="A0A6P9DX22"/>
<proteinExistence type="predicted"/>
<dbReference type="GO" id="GO:0003676">
    <property type="term" value="F:nucleic acid binding"/>
    <property type="evidence" value="ECO:0007669"/>
    <property type="project" value="InterPro"/>
</dbReference>
<dbReference type="KEGG" id="jre:108984867"/>
<dbReference type="InterPro" id="IPR002156">
    <property type="entry name" value="RNaseH_domain"/>
</dbReference>
<dbReference type="InterPro" id="IPR052929">
    <property type="entry name" value="RNase_H-like_EbsB-rel"/>
</dbReference>
<accession>A0A6P9DX22</accession>
<protein>
    <submittedName>
        <fullName evidence="3">Uncharacterized protein LOC108984867</fullName>
    </submittedName>
</protein>
<dbReference type="CDD" id="cd06222">
    <property type="entry name" value="RNase_H_like"/>
    <property type="match status" value="1"/>
</dbReference>